<dbReference type="GO" id="GO:0003729">
    <property type="term" value="F:mRNA binding"/>
    <property type="evidence" value="ECO:0007669"/>
    <property type="project" value="TreeGrafter"/>
</dbReference>
<dbReference type="PANTHER" id="PTHR10724:SF7">
    <property type="entry name" value="SMALL RIBOSOMAL SUBUNIT PROTEIN BS1C"/>
    <property type="match status" value="1"/>
</dbReference>
<dbReference type="RefSeq" id="WP_132088446.1">
    <property type="nucleotide sequence ID" value="NZ_JANKAQ010000001.1"/>
</dbReference>
<organism evidence="5 6">
    <name type="scientific">Frisingicoccus caecimuris</name>
    <dbReference type="NCBI Taxonomy" id="1796636"/>
    <lineage>
        <taxon>Bacteria</taxon>
        <taxon>Bacillati</taxon>
        <taxon>Bacillota</taxon>
        <taxon>Clostridia</taxon>
        <taxon>Lachnospirales</taxon>
        <taxon>Lachnospiraceae</taxon>
        <taxon>Frisingicoccus</taxon>
    </lineage>
</organism>
<dbReference type="AlphaFoldDB" id="A0A4R2LD02"/>
<dbReference type="OrthoDB" id="9810507at2"/>
<dbReference type="GO" id="GO:0003735">
    <property type="term" value="F:structural constituent of ribosome"/>
    <property type="evidence" value="ECO:0007669"/>
    <property type="project" value="TreeGrafter"/>
</dbReference>
<evidence type="ECO:0000256" key="3">
    <source>
        <dbReference type="ARBA" id="ARBA00023274"/>
    </source>
</evidence>
<evidence type="ECO:0000256" key="1">
    <source>
        <dbReference type="ARBA" id="ARBA00006767"/>
    </source>
</evidence>
<dbReference type="SUPFAM" id="SSF50249">
    <property type="entry name" value="Nucleic acid-binding proteins"/>
    <property type="match status" value="2"/>
</dbReference>
<dbReference type="EMBL" id="SLXA01000002">
    <property type="protein sequence ID" value="TCO85740.1"/>
    <property type="molecule type" value="Genomic_DNA"/>
</dbReference>
<keyword evidence="6" id="KW-1185">Reference proteome</keyword>
<dbReference type="CDD" id="cd04465">
    <property type="entry name" value="S1_RPS1_repeat_ec2_hs2"/>
    <property type="match status" value="1"/>
</dbReference>
<feature type="domain" description="S1 motif" evidence="4">
    <location>
        <begin position="112"/>
        <end position="179"/>
    </location>
</feature>
<feature type="domain" description="S1 motif" evidence="4">
    <location>
        <begin position="25"/>
        <end position="91"/>
    </location>
</feature>
<evidence type="ECO:0000313" key="5">
    <source>
        <dbReference type="EMBL" id="TCO85740.1"/>
    </source>
</evidence>
<dbReference type="SMART" id="SM00316">
    <property type="entry name" value="S1"/>
    <property type="match status" value="2"/>
</dbReference>
<dbReference type="InterPro" id="IPR035104">
    <property type="entry name" value="Ribosomal_protein_S1-like"/>
</dbReference>
<dbReference type="GO" id="GO:0022627">
    <property type="term" value="C:cytosolic small ribosomal subunit"/>
    <property type="evidence" value="ECO:0007669"/>
    <property type="project" value="TreeGrafter"/>
</dbReference>
<keyword evidence="3" id="KW-0687">Ribonucleoprotein</keyword>
<comment type="caution">
    <text evidence="5">The sequence shown here is derived from an EMBL/GenBank/DDBJ whole genome shotgun (WGS) entry which is preliminary data.</text>
</comment>
<evidence type="ECO:0000313" key="6">
    <source>
        <dbReference type="Proteomes" id="UP000295711"/>
    </source>
</evidence>
<gene>
    <name evidence="5" type="ORF">EV212_10255</name>
</gene>
<sequence>MSESTKRATEEKISWEELQQMMDENTILSVQIKGVVNAGVIAYVQDVRGFIPASQLSTSYVEDLNEWLNKTIDVKIITVDAEQKRLVLSGRAAQQEKVAAERAAQIEAISVGDIFEGTVEKITSYGAFIRLENNLSGLVHISQMSTKRIKTPNDVVAVGDTVKVKVIQKKEGKLSLSMKALLTDDTAEPRYERESVHFKSEGDAATNLGALLAGIKLD</sequence>
<protein>
    <submittedName>
        <fullName evidence="5">Small subunit ribosomal protein S1</fullName>
    </submittedName>
</protein>
<dbReference type="GO" id="GO:0006412">
    <property type="term" value="P:translation"/>
    <property type="evidence" value="ECO:0007669"/>
    <property type="project" value="TreeGrafter"/>
</dbReference>
<dbReference type="Proteomes" id="UP000295711">
    <property type="component" value="Unassembled WGS sequence"/>
</dbReference>
<dbReference type="InterPro" id="IPR003029">
    <property type="entry name" value="S1_domain"/>
</dbReference>
<dbReference type="Pfam" id="PF00575">
    <property type="entry name" value="S1"/>
    <property type="match status" value="2"/>
</dbReference>
<dbReference type="FunFam" id="2.40.50.140:FF:000051">
    <property type="entry name" value="RNA-binding transcriptional accessory protein"/>
    <property type="match status" value="1"/>
</dbReference>
<evidence type="ECO:0000259" key="4">
    <source>
        <dbReference type="PROSITE" id="PS50126"/>
    </source>
</evidence>
<name>A0A4R2LD02_9FIRM</name>
<dbReference type="Gene3D" id="2.40.50.140">
    <property type="entry name" value="Nucleic acid-binding proteins"/>
    <property type="match status" value="2"/>
</dbReference>
<dbReference type="PROSITE" id="PS50126">
    <property type="entry name" value="S1"/>
    <property type="match status" value="2"/>
</dbReference>
<accession>A0A4R2LD02</accession>
<evidence type="ECO:0000256" key="2">
    <source>
        <dbReference type="ARBA" id="ARBA00022980"/>
    </source>
</evidence>
<dbReference type="PRINTS" id="PR00681">
    <property type="entry name" value="RIBOSOMALS1"/>
</dbReference>
<proteinExistence type="inferred from homology"/>
<dbReference type="InterPro" id="IPR050437">
    <property type="entry name" value="Ribos_protein_bS1-like"/>
</dbReference>
<reference evidence="5 6" key="1">
    <citation type="submission" date="2019-03" db="EMBL/GenBank/DDBJ databases">
        <title>Genomic Encyclopedia of Type Strains, Phase IV (KMG-IV): sequencing the most valuable type-strain genomes for metagenomic binning, comparative biology and taxonomic classification.</title>
        <authorList>
            <person name="Goeker M."/>
        </authorList>
    </citation>
    <scope>NUCLEOTIDE SEQUENCE [LARGE SCALE GENOMIC DNA]</scope>
    <source>
        <strain evidence="5 6">DSM 28559</strain>
    </source>
</reference>
<dbReference type="PANTHER" id="PTHR10724">
    <property type="entry name" value="30S RIBOSOMAL PROTEIN S1"/>
    <property type="match status" value="1"/>
</dbReference>
<comment type="similarity">
    <text evidence="1">Belongs to the bacterial ribosomal protein bS1 family.</text>
</comment>
<dbReference type="InterPro" id="IPR012340">
    <property type="entry name" value="NA-bd_OB-fold"/>
</dbReference>
<keyword evidence="2 5" id="KW-0689">Ribosomal protein</keyword>